<gene>
    <name evidence="1" type="ORF">E3O65_15930</name>
</gene>
<protein>
    <recommendedName>
        <fullName evidence="3">META domain-containing protein</fullName>
    </recommendedName>
</protein>
<keyword evidence="2" id="KW-1185">Reference proteome</keyword>
<dbReference type="EMBL" id="SOGJ01000036">
    <property type="protein sequence ID" value="TFC95045.1"/>
    <property type="molecule type" value="Genomic_DNA"/>
</dbReference>
<dbReference type="RefSeq" id="WP_134364705.1">
    <property type="nucleotide sequence ID" value="NZ_SOGJ01000036.1"/>
</dbReference>
<sequence>MFQLIAAQGDAVQAFHEFYGLRVVITDGGLASSGGEGECLNVFLAADGENSDSNSFSGPIRGGCAAGPFPAMTQLMADEEGLPDELQSAFPGPTALQFVYDKANQKIVIFAGE</sequence>
<evidence type="ECO:0000313" key="1">
    <source>
        <dbReference type="EMBL" id="TFC95045.1"/>
    </source>
</evidence>
<organism evidence="1 2">
    <name type="scientific">Cryobacterium breve</name>
    <dbReference type="NCBI Taxonomy" id="1259258"/>
    <lineage>
        <taxon>Bacteria</taxon>
        <taxon>Bacillati</taxon>
        <taxon>Actinomycetota</taxon>
        <taxon>Actinomycetes</taxon>
        <taxon>Micrococcales</taxon>
        <taxon>Microbacteriaceae</taxon>
        <taxon>Cryobacterium</taxon>
    </lineage>
</organism>
<proteinExistence type="predicted"/>
<name>A0ABY2IUC5_9MICO</name>
<evidence type="ECO:0000313" key="2">
    <source>
        <dbReference type="Proteomes" id="UP000298355"/>
    </source>
</evidence>
<comment type="caution">
    <text evidence="1">The sequence shown here is derived from an EMBL/GenBank/DDBJ whole genome shotgun (WGS) entry which is preliminary data.</text>
</comment>
<accession>A0ABY2IUC5</accession>
<evidence type="ECO:0008006" key="3">
    <source>
        <dbReference type="Google" id="ProtNLM"/>
    </source>
</evidence>
<dbReference type="Proteomes" id="UP000298355">
    <property type="component" value="Unassembled WGS sequence"/>
</dbReference>
<reference evidence="1 2" key="1">
    <citation type="submission" date="2019-03" db="EMBL/GenBank/DDBJ databases">
        <title>Genomics of glacier-inhabiting Cryobacterium strains.</title>
        <authorList>
            <person name="Liu Q."/>
            <person name="Xin Y.-H."/>
        </authorList>
    </citation>
    <scope>NUCLEOTIDE SEQUENCE [LARGE SCALE GENOMIC DNA]</scope>
    <source>
        <strain evidence="1 2">TMT4-23</strain>
    </source>
</reference>